<dbReference type="Gramene" id="TVU44194">
    <property type="protein sequence ID" value="TVU44194"/>
    <property type="gene ID" value="EJB05_03629"/>
</dbReference>
<feature type="non-terminal residue" evidence="3">
    <location>
        <position position="1"/>
    </location>
</feature>
<dbReference type="InterPro" id="IPR005174">
    <property type="entry name" value="KIB1-4_b-propeller"/>
</dbReference>
<dbReference type="Pfam" id="PF03478">
    <property type="entry name" value="Beta-prop_KIB1-4"/>
    <property type="match status" value="1"/>
</dbReference>
<reference evidence="3 4" key="1">
    <citation type="journal article" date="2019" name="Sci. Rep.">
        <title>A high-quality genome of Eragrostis curvula grass provides insights into Poaceae evolution and supports new strategies to enhance forage quality.</title>
        <authorList>
            <person name="Carballo J."/>
            <person name="Santos B.A.C.M."/>
            <person name="Zappacosta D."/>
            <person name="Garbus I."/>
            <person name="Selva J.P."/>
            <person name="Gallo C.A."/>
            <person name="Diaz A."/>
            <person name="Albertini E."/>
            <person name="Caccamo M."/>
            <person name="Echenique V."/>
        </authorList>
    </citation>
    <scope>NUCLEOTIDE SEQUENCE [LARGE SCALE GENOMIC DNA]</scope>
    <source>
        <strain evidence="4">cv. Victoria</strain>
        <tissue evidence="3">Leaf</tissue>
    </source>
</reference>
<dbReference type="AlphaFoldDB" id="A0A5J9W9Z9"/>
<evidence type="ECO:0000313" key="3">
    <source>
        <dbReference type="EMBL" id="TVU44194.1"/>
    </source>
</evidence>
<organism evidence="3 4">
    <name type="scientific">Eragrostis curvula</name>
    <name type="common">weeping love grass</name>
    <dbReference type="NCBI Taxonomy" id="38414"/>
    <lineage>
        <taxon>Eukaryota</taxon>
        <taxon>Viridiplantae</taxon>
        <taxon>Streptophyta</taxon>
        <taxon>Embryophyta</taxon>
        <taxon>Tracheophyta</taxon>
        <taxon>Spermatophyta</taxon>
        <taxon>Magnoliopsida</taxon>
        <taxon>Liliopsida</taxon>
        <taxon>Poales</taxon>
        <taxon>Poaceae</taxon>
        <taxon>PACMAD clade</taxon>
        <taxon>Chloridoideae</taxon>
        <taxon>Eragrostideae</taxon>
        <taxon>Eragrostidinae</taxon>
        <taxon>Eragrostis</taxon>
    </lineage>
</organism>
<dbReference type="Proteomes" id="UP000324897">
    <property type="component" value="Chromosome 5"/>
</dbReference>
<evidence type="ECO:0000313" key="4">
    <source>
        <dbReference type="Proteomes" id="UP000324897"/>
    </source>
</evidence>
<dbReference type="OrthoDB" id="642536at2759"/>
<dbReference type="PANTHER" id="PTHR44586">
    <property type="entry name" value="F-BOX DOMAIN CONTAINING PROTEIN, EXPRESSED"/>
    <property type="match status" value="1"/>
</dbReference>
<feature type="domain" description="KIB1-4 beta-propeller" evidence="2">
    <location>
        <begin position="34"/>
        <end position="90"/>
    </location>
</feature>
<proteinExistence type="predicted"/>
<feature type="region of interest" description="Disordered" evidence="1">
    <location>
        <begin position="1"/>
        <end position="36"/>
    </location>
</feature>
<dbReference type="PANTHER" id="PTHR44586:SF14">
    <property type="entry name" value="F-BOX DOMAIN CONTAINING PROTEIN, EXPRESSED"/>
    <property type="match status" value="1"/>
</dbReference>
<evidence type="ECO:0000259" key="2">
    <source>
        <dbReference type="Pfam" id="PF03478"/>
    </source>
</evidence>
<dbReference type="EMBL" id="RWGY01000004">
    <property type="protein sequence ID" value="TVU44194.1"/>
    <property type="molecule type" value="Genomic_DNA"/>
</dbReference>
<feature type="non-terminal residue" evidence="3">
    <location>
        <position position="108"/>
    </location>
</feature>
<evidence type="ECO:0000256" key="1">
    <source>
        <dbReference type="SAM" id="MobiDB-lite"/>
    </source>
</evidence>
<gene>
    <name evidence="3" type="ORF">EJB05_03629</name>
</gene>
<keyword evidence="4" id="KW-1185">Reference proteome</keyword>
<comment type="caution">
    <text evidence="3">The sequence shown here is derived from an EMBL/GenBank/DDBJ whole genome shotgun (WGS) entry which is preliminary data.</text>
</comment>
<accession>A0A5J9W9Z9</accession>
<protein>
    <recommendedName>
        <fullName evidence="2">KIB1-4 beta-propeller domain-containing protein</fullName>
    </recommendedName>
</protein>
<sequence length="108" mass="12736">MARFSLGDSQSDNEEQQSNCHADDEEGDREVHPVQTRDRLTVHKVDVAKQRVTDIKDQRDHALFIGFNHTFMVDAREFPNLRQNCVYISDDIVDYIYCHLFRGRQFSF</sequence>
<name>A0A5J9W9Z9_9POAL</name>